<dbReference type="InterPro" id="IPR029058">
    <property type="entry name" value="AB_hydrolase_fold"/>
</dbReference>
<dbReference type="Proteomes" id="UP000093898">
    <property type="component" value="Unassembled WGS sequence"/>
</dbReference>
<evidence type="ECO:0008006" key="6">
    <source>
        <dbReference type="Google" id="ProtNLM"/>
    </source>
</evidence>
<reference evidence="4 5" key="1">
    <citation type="submission" date="2016-06" db="EMBL/GenBank/DDBJ databases">
        <authorList>
            <person name="Kjaerup R.B."/>
            <person name="Dalgaard T.S."/>
            <person name="Juul-Madsen H.R."/>
        </authorList>
    </citation>
    <scope>NUCLEOTIDE SEQUENCE [LARGE SCALE GENOMIC DNA]</scope>
    <source>
        <strain evidence="4 5">1127319.6</strain>
    </source>
</reference>
<protein>
    <recommendedName>
        <fullName evidence="6">Esterase</fullName>
    </recommendedName>
</protein>
<evidence type="ECO:0000256" key="3">
    <source>
        <dbReference type="SAM" id="Phobius"/>
    </source>
</evidence>
<dbReference type="PANTHER" id="PTHR48098:SF1">
    <property type="entry name" value="DIACYLGLYCEROL ACYLTRANSFERASE_MYCOLYLTRANSFERASE AG85A"/>
    <property type="match status" value="1"/>
</dbReference>
<dbReference type="GO" id="GO:0005576">
    <property type="term" value="C:extracellular region"/>
    <property type="evidence" value="ECO:0007669"/>
    <property type="project" value="UniProtKB-SubCell"/>
</dbReference>
<dbReference type="AlphaFoldDB" id="A0A1A3GME0"/>
<keyword evidence="3" id="KW-1133">Transmembrane helix</keyword>
<evidence type="ECO:0000256" key="1">
    <source>
        <dbReference type="ARBA" id="ARBA00004613"/>
    </source>
</evidence>
<dbReference type="GO" id="GO:0016747">
    <property type="term" value="F:acyltransferase activity, transferring groups other than amino-acyl groups"/>
    <property type="evidence" value="ECO:0007669"/>
    <property type="project" value="TreeGrafter"/>
</dbReference>
<feature type="transmembrane region" description="Helical" evidence="3">
    <location>
        <begin position="40"/>
        <end position="64"/>
    </location>
</feature>
<feature type="transmembrane region" description="Helical" evidence="3">
    <location>
        <begin position="102"/>
        <end position="120"/>
    </location>
</feature>
<keyword evidence="2" id="KW-0964">Secreted</keyword>
<comment type="subcellular location">
    <subcellularLocation>
        <location evidence="1">Secreted</location>
    </subcellularLocation>
</comment>
<dbReference type="Gene3D" id="3.40.50.1820">
    <property type="entry name" value="alpha/beta hydrolase"/>
    <property type="match status" value="1"/>
</dbReference>
<evidence type="ECO:0000256" key="2">
    <source>
        <dbReference type="ARBA" id="ARBA00022525"/>
    </source>
</evidence>
<feature type="transmembrane region" description="Helical" evidence="3">
    <location>
        <begin position="76"/>
        <end position="95"/>
    </location>
</feature>
<dbReference type="SUPFAM" id="SSF53474">
    <property type="entry name" value="alpha/beta-Hydrolases"/>
    <property type="match status" value="1"/>
</dbReference>
<accession>A0A1A3GME0</accession>
<keyword evidence="3" id="KW-0472">Membrane</keyword>
<organism evidence="4 5">
    <name type="scientific">Mycolicibacterium mucogenicum</name>
    <name type="common">Mycobacterium mucogenicum</name>
    <dbReference type="NCBI Taxonomy" id="56689"/>
    <lineage>
        <taxon>Bacteria</taxon>
        <taxon>Bacillati</taxon>
        <taxon>Actinomycetota</taxon>
        <taxon>Actinomycetes</taxon>
        <taxon>Mycobacteriales</taxon>
        <taxon>Mycobacteriaceae</taxon>
        <taxon>Mycolicibacterium</taxon>
    </lineage>
</organism>
<proteinExistence type="predicted"/>
<feature type="transmembrane region" description="Helical" evidence="3">
    <location>
        <begin position="12"/>
        <end position="33"/>
    </location>
</feature>
<name>A0A1A3GME0_MYCMU</name>
<keyword evidence="3" id="KW-0812">Transmembrane</keyword>
<evidence type="ECO:0000313" key="5">
    <source>
        <dbReference type="Proteomes" id="UP000093898"/>
    </source>
</evidence>
<dbReference type="InterPro" id="IPR000801">
    <property type="entry name" value="Esterase-like"/>
</dbReference>
<comment type="caution">
    <text evidence="4">The sequence shown here is derived from an EMBL/GenBank/DDBJ whole genome shotgun (WGS) entry which is preliminary data.</text>
</comment>
<sequence length="433" mass="45794">MGVILDLSLLSGPFASVLQVVAFVAGAWLLWTVRRSAPAMVLGVCAISAAVLTAGLVFVVRHVWHLFPDQLEPPVYGWLVAAVMALTLMVAAVVVDWRWRQTTLTVIAGVLVLAGCANQINRTFEAYPALRDVFGAVPDNEVPFTELSRPATGYRAGRPIDAHWQPRTLPTGPGRLATVRIPAQVSGFAARPAEVYFPPAYFADPRPALPVLVLISGQPGGPRDWIAAGRLAAILDRFAAEHHGLAPVAVVADATGSRFANPLCLDSRLGNAATYLGVDLPAWVKKNLSVDTDPNGWAVAGFSYGGTCALQLATNYPGVYPTFVDIAGGIEPSLVDRRSTVEAAFGGDAAAFSQVNPLDLLQSRRYPDSAGAIVAGAGDDESRTAARTVLQAARTAALNAHYTQVPGSHDWGAARAALDRELPWLATRIGLIA</sequence>
<dbReference type="PANTHER" id="PTHR48098">
    <property type="entry name" value="ENTEROCHELIN ESTERASE-RELATED"/>
    <property type="match status" value="1"/>
</dbReference>
<gene>
    <name evidence="4" type="ORF">A5630_06915</name>
</gene>
<dbReference type="EMBL" id="LZLC01000245">
    <property type="protein sequence ID" value="OBJ36576.1"/>
    <property type="molecule type" value="Genomic_DNA"/>
</dbReference>
<evidence type="ECO:0000313" key="4">
    <source>
        <dbReference type="EMBL" id="OBJ36576.1"/>
    </source>
</evidence>
<dbReference type="InterPro" id="IPR050583">
    <property type="entry name" value="Mycobacterial_A85_antigen"/>
</dbReference>
<dbReference type="Pfam" id="PF00756">
    <property type="entry name" value="Esterase"/>
    <property type="match status" value="1"/>
</dbReference>